<dbReference type="EMBL" id="CP032382">
    <property type="protein sequence ID" value="AYB33005.1"/>
    <property type="molecule type" value="Genomic_DNA"/>
</dbReference>
<protein>
    <submittedName>
        <fullName evidence="1">Uncharacterized protein</fullName>
    </submittedName>
</protein>
<dbReference type="Proteomes" id="UP000266183">
    <property type="component" value="Chromosome"/>
</dbReference>
<evidence type="ECO:0000313" key="2">
    <source>
        <dbReference type="Proteomes" id="UP000266183"/>
    </source>
</evidence>
<name>A0A385SSN5_9BACT</name>
<dbReference type="KEGG" id="chk:D4L85_21570"/>
<keyword evidence="2" id="KW-1185">Reference proteome</keyword>
<dbReference type="RefSeq" id="WP_119756248.1">
    <property type="nucleotide sequence ID" value="NZ_CP032382.1"/>
</dbReference>
<reference evidence="2" key="1">
    <citation type="submission" date="2018-09" db="EMBL/GenBank/DDBJ databases">
        <title>Chryseolinea sp. KIS68-18 isolated from soil.</title>
        <authorList>
            <person name="Weon H.-Y."/>
            <person name="Kwon S.-W."/>
            <person name="Lee S.A."/>
        </authorList>
    </citation>
    <scope>NUCLEOTIDE SEQUENCE [LARGE SCALE GENOMIC DNA]</scope>
    <source>
        <strain evidence="2">KIS68-18</strain>
    </source>
</reference>
<proteinExistence type="predicted"/>
<evidence type="ECO:0000313" key="1">
    <source>
        <dbReference type="EMBL" id="AYB33005.1"/>
    </source>
</evidence>
<organism evidence="1 2">
    <name type="scientific">Chryseolinea soli</name>
    <dbReference type="NCBI Taxonomy" id="2321403"/>
    <lineage>
        <taxon>Bacteria</taxon>
        <taxon>Pseudomonadati</taxon>
        <taxon>Bacteroidota</taxon>
        <taxon>Cytophagia</taxon>
        <taxon>Cytophagales</taxon>
        <taxon>Fulvivirgaceae</taxon>
        <taxon>Chryseolinea</taxon>
    </lineage>
</organism>
<sequence>MEKIILLFVGVLVLGVTGMNAQERDTTLMKGGREGVAALAEPSSHYTKDMVQITAMDIPASLRSKLQGSRYKGWENATFYRSQNYEGYVVEMKDGEKIKTFRFDGNGRPIPDHE</sequence>
<accession>A0A385SSN5</accession>
<dbReference type="AlphaFoldDB" id="A0A385SSN5"/>
<gene>
    <name evidence="1" type="ORF">D4L85_21570</name>
</gene>
<dbReference type="OrthoDB" id="981231at2"/>